<gene>
    <name evidence="1" type="ORF">F2Q69_00038459</name>
</gene>
<reference evidence="1" key="1">
    <citation type="submission" date="2019-12" db="EMBL/GenBank/DDBJ databases">
        <title>Genome sequencing and annotation of Brassica cretica.</title>
        <authorList>
            <person name="Studholme D.J."/>
            <person name="Sarris P."/>
        </authorList>
    </citation>
    <scope>NUCLEOTIDE SEQUENCE</scope>
    <source>
        <strain evidence="1">PFS-109/04</strain>
        <tissue evidence="1">Leaf</tissue>
    </source>
</reference>
<dbReference type="Proteomes" id="UP000712600">
    <property type="component" value="Unassembled WGS sequence"/>
</dbReference>
<evidence type="ECO:0000313" key="1">
    <source>
        <dbReference type="EMBL" id="KAF3603349.1"/>
    </source>
</evidence>
<dbReference type="AlphaFoldDB" id="A0A8S9SQW5"/>
<protein>
    <submittedName>
        <fullName evidence="1">Uncharacterized protein</fullName>
    </submittedName>
</protein>
<dbReference type="EMBL" id="QGKX02000004">
    <property type="protein sequence ID" value="KAF3603349.1"/>
    <property type="molecule type" value="Genomic_DNA"/>
</dbReference>
<comment type="caution">
    <text evidence="1">The sequence shown here is derived from an EMBL/GenBank/DDBJ whole genome shotgun (WGS) entry which is preliminary data.</text>
</comment>
<sequence>MSSSPKAFLILDDLSFPFTSEPLVIPTATAHVPRSAARNLSTVCDPIGSSQLACVPACVRSSSLSSSRFSLGGLVSTIY</sequence>
<proteinExistence type="predicted"/>
<name>A0A8S9SQW5_BRACR</name>
<accession>A0A8S9SQW5</accession>
<evidence type="ECO:0000313" key="2">
    <source>
        <dbReference type="Proteomes" id="UP000712600"/>
    </source>
</evidence>
<organism evidence="1 2">
    <name type="scientific">Brassica cretica</name>
    <name type="common">Mustard</name>
    <dbReference type="NCBI Taxonomy" id="69181"/>
    <lineage>
        <taxon>Eukaryota</taxon>
        <taxon>Viridiplantae</taxon>
        <taxon>Streptophyta</taxon>
        <taxon>Embryophyta</taxon>
        <taxon>Tracheophyta</taxon>
        <taxon>Spermatophyta</taxon>
        <taxon>Magnoliopsida</taxon>
        <taxon>eudicotyledons</taxon>
        <taxon>Gunneridae</taxon>
        <taxon>Pentapetalae</taxon>
        <taxon>rosids</taxon>
        <taxon>malvids</taxon>
        <taxon>Brassicales</taxon>
        <taxon>Brassicaceae</taxon>
        <taxon>Brassiceae</taxon>
        <taxon>Brassica</taxon>
    </lineage>
</organism>